<evidence type="ECO:0000256" key="1">
    <source>
        <dbReference type="SAM" id="Phobius"/>
    </source>
</evidence>
<sequence length="465" mass="53130">MAVTVERKPRPWSIAPPTTSRSFAKGKGNWCIDMRSLSAYIVLSLVLLTGFACQQGHDREGVILNSFREEIEEIFLAHSRQTIIYAVGFKDSALVSSVAKKLAEVYQKRELPDSVAYYEQFAARFVPRNDEVTKNVYPEEIKEEYIISERELVDFYIACKDSGQVASVALSLAEQYRKREQLDSAIYYDQYALRFTQGTEEKLDLLLYRRQYLDFEAILPGSAGIVTSAKALAEIYWELGRQDSAIYYYQYALAFAKDADEKVISDRLADLCHERALQQEQALRQRLLGILLKISTAVLVLGVLAFLFLRLKGRRGEAKIKRCPIEERKQSCLIQESLPEITEDRVVVSSTGKNEQAELFLNSEICLRFRDKNPWRPTANDWAELYRNLDLAYDNFTARLRSLIPITDKELQTACLIKAGVMPGVIGQLLCCSPASVSMTRKRLYEKIYQKPGSAELFDQFISQF</sequence>
<organism evidence="2 3">
    <name type="scientific">Candidatus Parabacteroides intestinipullorum</name>
    <dbReference type="NCBI Taxonomy" id="2838723"/>
    <lineage>
        <taxon>Bacteria</taxon>
        <taxon>Pseudomonadati</taxon>
        <taxon>Bacteroidota</taxon>
        <taxon>Bacteroidia</taxon>
        <taxon>Bacteroidales</taxon>
        <taxon>Tannerellaceae</taxon>
        <taxon>Parabacteroides</taxon>
    </lineage>
</organism>
<protein>
    <submittedName>
        <fullName evidence="2">Tetratricopeptide repeat protein</fullName>
    </submittedName>
</protein>
<dbReference type="SUPFAM" id="SSF48452">
    <property type="entry name" value="TPR-like"/>
    <property type="match status" value="1"/>
</dbReference>
<name>A0A9D1XAM8_9BACT</name>
<feature type="transmembrane region" description="Helical" evidence="1">
    <location>
        <begin position="287"/>
        <end position="309"/>
    </location>
</feature>
<dbReference type="Gene3D" id="1.25.40.10">
    <property type="entry name" value="Tetratricopeptide repeat domain"/>
    <property type="match status" value="1"/>
</dbReference>
<dbReference type="InterPro" id="IPR011990">
    <property type="entry name" value="TPR-like_helical_dom_sf"/>
</dbReference>
<keyword evidence="1" id="KW-0472">Membrane</keyword>
<evidence type="ECO:0000313" key="2">
    <source>
        <dbReference type="EMBL" id="HIX75720.1"/>
    </source>
</evidence>
<dbReference type="EMBL" id="DXEL01000081">
    <property type="protein sequence ID" value="HIX75720.1"/>
    <property type="molecule type" value="Genomic_DNA"/>
</dbReference>
<reference evidence="2" key="2">
    <citation type="submission" date="2021-04" db="EMBL/GenBank/DDBJ databases">
        <authorList>
            <person name="Gilroy R."/>
        </authorList>
    </citation>
    <scope>NUCLEOTIDE SEQUENCE</scope>
    <source>
        <strain evidence="2">ChiGjej6B6-14162</strain>
    </source>
</reference>
<dbReference type="AlphaFoldDB" id="A0A9D1XAM8"/>
<keyword evidence="1" id="KW-0812">Transmembrane</keyword>
<proteinExistence type="predicted"/>
<reference evidence="2" key="1">
    <citation type="journal article" date="2021" name="PeerJ">
        <title>Extensive microbial diversity within the chicken gut microbiome revealed by metagenomics and culture.</title>
        <authorList>
            <person name="Gilroy R."/>
            <person name="Ravi A."/>
            <person name="Getino M."/>
            <person name="Pursley I."/>
            <person name="Horton D.L."/>
            <person name="Alikhan N.F."/>
            <person name="Baker D."/>
            <person name="Gharbi K."/>
            <person name="Hall N."/>
            <person name="Watson M."/>
            <person name="Adriaenssens E.M."/>
            <person name="Foster-Nyarko E."/>
            <person name="Jarju S."/>
            <person name="Secka A."/>
            <person name="Antonio M."/>
            <person name="Oren A."/>
            <person name="Chaudhuri R.R."/>
            <person name="La Ragione R."/>
            <person name="Hildebrand F."/>
            <person name="Pallen M.J."/>
        </authorList>
    </citation>
    <scope>NUCLEOTIDE SEQUENCE</scope>
    <source>
        <strain evidence="2">ChiGjej6B6-14162</strain>
    </source>
</reference>
<evidence type="ECO:0000313" key="3">
    <source>
        <dbReference type="Proteomes" id="UP000886740"/>
    </source>
</evidence>
<accession>A0A9D1XAM8</accession>
<gene>
    <name evidence="2" type="ORF">H9977_11920</name>
</gene>
<comment type="caution">
    <text evidence="2">The sequence shown here is derived from an EMBL/GenBank/DDBJ whole genome shotgun (WGS) entry which is preliminary data.</text>
</comment>
<keyword evidence="1" id="KW-1133">Transmembrane helix</keyword>
<dbReference type="Proteomes" id="UP000886740">
    <property type="component" value="Unassembled WGS sequence"/>
</dbReference>